<dbReference type="CDD" id="cd02440">
    <property type="entry name" value="AdoMet_MTases"/>
    <property type="match status" value="1"/>
</dbReference>
<dbReference type="PANTHER" id="PTHR43861">
    <property type="entry name" value="TRANS-ACONITATE 2-METHYLTRANSFERASE-RELATED"/>
    <property type="match status" value="1"/>
</dbReference>
<evidence type="ECO:0000259" key="2">
    <source>
        <dbReference type="Pfam" id="PF13649"/>
    </source>
</evidence>
<dbReference type="EMBL" id="BAAATD010000001">
    <property type="protein sequence ID" value="GAA2573776.1"/>
    <property type="molecule type" value="Genomic_DNA"/>
</dbReference>
<dbReference type="InterPro" id="IPR041698">
    <property type="entry name" value="Methyltransf_25"/>
</dbReference>
<accession>A0ABN3PA24</accession>
<keyword evidence="3" id="KW-0489">Methyltransferase</keyword>
<keyword evidence="4" id="KW-1185">Reference proteome</keyword>
<protein>
    <submittedName>
        <fullName evidence="3">Methyltransferase domain-containing protein</fullName>
    </submittedName>
</protein>
<dbReference type="GO" id="GO:0032259">
    <property type="term" value="P:methylation"/>
    <property type="evidence" value="ECO:0007669"/>
    <property type="project" value="UniProtKB-KW"/>
</dbReference>
<dbReference type="SUPFAM" id="SSF53335">
    <property type="entry name" value="S-adenosyl-L-methionine-dependent methyltransferases"/>
    <property type="match status" value="1"/>
</dbReference>
<organism evidence="3 4">
    <name type="scientific">Actinomadura fulvescens</name>
    <dbReference type="NCBI Taxonomy" id="46160"/>
    <lineage>
        <taxon>Bacteria</taxon>
        <taxon>Bacillati</taxon>
        <taxon>Actinomycetota</taxon>
        <taxon>Actinomycetes</taxon>
        <taxon>Streptosporangiales</taxon>
        <taxon>Thermomonosporaceae</taxon>
        <taxon>Actinomadura</taxon>
    </lineage>
</organism>
<gene>
    <name evidence="3" type="ORF">GCM10010411_01870</name>
</gene>
<proteinExistence type="predicted"/>
<keyword evidence="1" id="KW-0808">Transferase</keyword>
<dbReference type="GO" id="GO:0008168">
    <property type="term" value="F:methyltransferase activity"/>
    <property type="evidence" value="ECO:0007669"/>
    <property type="project" value="UniProtKB-KW"/>
</dbReference>
<sequence>MSNEKRPDQGYVLSNADEGERRRLEAIEAAYDPRTCDRLSRLGVVPGARVLLLGAGGGSVARWAAEEVGPSGRVVATDVDPRFLESLADKYPQLDVVRNDAVNEELPAGPYDVAHARLLLGHLPQREDVLRKMADALVPGGAVLVEDFDWGSYGPALPNEAAAEAIGVVSDFLRAVGFDTAFGRRLPTLMRRIGLAEVDAEGLVLTLRGATFPLEPMYRQTFDRLLPMLIDGGQMTAESARALHERFDDPEHDMVTQTLMSVWGRRPSPTNER</sequence>
<evidence type="ECO:0000313" key="4">
    <source>
        <dbReference type="Proteomes" id="UP001501509"/>
    </source>
</evidence>
<dbReference type="Pfam" id="PF13649">
    <property type="entry name" value="Methyltransf_25"/>
    <property type="match status" value="1"/>
</dbReference>
<dbReference type="Proteomes" id="UP001501509">
    <property type="component" value="Unassembled WGS sequence"/>
</dbReference>
<evidence type="ECO:0000256" key="1">
    <source>
        <dbReference type="ARBA" id="ARBA00022679"/>
    </source>
</evidence>
<dbReference type="RefSeq" id="WP_344536723.1">
    <property type="nucleotide sequence ID" value="NZ_BAAATD010000001.1"/>
</dbReference>
<evidence type="ECO:0000313" key="3">
    <source>
        <dbReference type="EMBL" id="GAA2573776.1"/>
    </source>
</evidence>
<dbReference type="Gene3D" id="3.40.50.150">
    <property type="entry name" value="Vaccinia Virus protein VP39"/>
    <property type="match status" value="1"/>
</dbReference>
<dbReference type="PANTHER" id="PTHR43861:SF3">
    <property type="entry name" value="PUTATIVE (AFU_ORTHOLOGUE AFUA_2G14390)-RELATED"/>
    <property type="match status" value="1"/>
</dbReference>
<dbReference type="InterPro" id="IPR029063">
    <property type="entry name" value="SAM-dependent_MTases_sf"/>
</dbReference>
<reference evidence="3 4" key="1">
    <citation type="journal article" date="2019" name="Int. J. Syst. Evol. Microbiol.">
        <title>The Global Catalogue of Microorganisms (GCM) 10K type strain sequencing project: providing services to taxonomists for standard genome sequencing and annotation.</title>
        <authorList>
            <consortium name="The Broad Institute Genomics Platform"/>
            <consortium name="The Broad Institute Genome Sequencing Center for Infectious Disease"/>
            <person name="Wu L."/>
            <person name="Ma J."/>
        </authorList>
    </citation>
    <scope>NUCLEOTIDE SEQUENCE [LARGE SCALE GENOMIC DNA]</scope>
    <source>
        <strain evidence="3 4">JCM 6833</strain>
    </source>
</reference>
<comment type="caution">
    <text evidence="3">The sequence shown here is derived from an EMBL/GenBank/DDBJ whole genome shotgun (WGS) entry which is preliminary data.</text>
</comment>
<feature type="domain" description="Methyltransferase" evidence="2">
    <location>
        <begin position="50"/>
        <end position="141"/>
    </location>
</feature>
<name>A0ABN3PA24_9ACTN</name>